<keyword evidence="3" id="KW-1003">Cell membrane</keyword>
<feature type="transmembrane region" description="Helical" evidence="7">
    <location>
        <begin position="35"/>
        <end position="52"/>
    </location>
</feature>
<comment type="subcellular location">
    <subcellularLocation>
        <location evidence="1">Cell membrane</location>
        <topology evidence="1">Multi-pass membrane protein</topology>
    </subcellularLocation>
</comment>
<feature type="transmembrane region" description="Helical" evidence="7">
    <location>
        <begin position="59"/>
        <end position="80"/>
    </location>
</feature>
<protein>
    <submittedName>
        <fullName evidence="8">FUSC family protein</fullName>
    </submittedName>
</protein>
<feature type="transmembrane region" description="Helical" evidence="7">
    <location>
        <begin position="9"/>
        <end position="29"/>
    </location>
</feature>
<gene>
    <name evidence="8" type="ORF">Q2T77_14990</name>
</gene>
<feature type="transmembrane region" description="Helical" evidence="7">
    <location>
        <begin position="442"/>
        <end position="462"/>
    </location>
</feature>
<keyword evidence="9" id="KW-1185">Reference proteome</keyword>
<evidence type="ECO:0000256" key="1">
    <source>
        <dbReference type="ARBA" id="ARBA00004651"/>
    </source>
</evidence>
<proteinExistence type="predicted"/>
<evidence type="ECO:0000256" key="5">
    <source>
        <dbReference type="ARBA" id="ARBA00022989"/>
    </source>
</evidence>
<sequence length="682" mass="71091">MSAFNTRGVIYATNCTLAALLALYVAFSAGLPNPGWASLTVFIVSQPLGAASGSVVSRALYRSAGTVFGIIASMLILPTLVQTPGLMIAAVGAWVGLCIYVSLLDRSPRSYAFLLAGYTVALVGLPLISDVSQLFDIGVARIEEIVIGACSAALVHSLLFPRSLKSQMDARLGAILADARAWMTAALSPEGSTPAEKAARRRVAADLTELHQLASGQRFDADAGAADSRIVSALEARLVALLPLMSAVEDRLRAIGNAMPPALTQHVAEVRQWIDQATQGDQDRVDRLAAAGQQALPAPGTLPAWTEMLAASAVQRLAELAEAWNDCLHLMPFIRDPVREQDPLTQRLADAQGRRQLHVDHGLAAYAGLAAAVAVAIAGAAAITVGWAQGATMIGLAAAGSSVFAFVDDPRPMQKLMVAWSLIAAPVAALYVFAILPAVDGFGAFALALSPLYFGTALFLATPQHWLRALGFALISQTLLALQPSLRADFDSFMNIAIGAVAGSLIALLVTSLMRVVSAETSATRILRAGWRDLAALAAGRTPPGADALASRMLDRVGLLIPRLARVGGASGLGHADALNDLRLGVNTATLRELAGESEGAPFAPAVDALMRQLSAHFASQARKGPAQPSSALLAALDNTLRQFLALGGGALRLRGLAAATGLRRGLFPEAPPLDDPERAPC</sequence>
<keyword evidence="6 7" id="KW-0472">Membrane</keyword>
<dbReference type="EMBL" id="JAUKVY010000009">
    <property type="protein sequence ID" value="MDO1533600.1"/>
    <property type="molecule type" value="Genomic_DNA"/>
</dbReference>
<evidence type="ECO:0000256" key="7">
    <source>
        <dbReference type="SAM" id="Phobius"/>
    </source>
</evidence>
<organism evidence="8 9">
    <name type="scientific">Variovorax ginsengisoli</name>
    <dbReference type="NCBI Taxonomy" id="363844"/>
    <lineage>
        <taxon>Bacteria</taxon>
        <taxon>Pseudomonadati</taxon>
        <taxon>Pseudomonadota</taxon>
        <taxon>Betaproteobacteria</taxon>
        <taxon>Burkholderiales</taxon>
        <taxon>Comamonadaceae</taxon>
        <taxon>Variovorax</taxon>
    </lineage>
</organism>
<reference evidence="8" key="1">
    <citation type="submission" date="2023-06" db="EMBL/GenBank/DDBJ databases">
        <authorList>
            <person name="Jiang Y."/>
            <person name="Liu Q."/>
        </authorList>
    </citation>
    <scope>NUCLEOTIDE SEQUENCE</scope>
    <source>
        <strain evidence="8">CGMCC 1.12090</strain>
    </source>
</reference>
<feature type="transmembrane region" description="Helical" evidence="7">
    <location>
        <begin position="389"/>
        <end position="407"/>
    </location>
</feature>
<accession>A0ABT8S462</accession>
<feature type="transmembrane region" description="Helical" evidence="7">
    <location>
        <begin position="469"/>
        <end position="486"/>
    </location>
</feature>
<name>A0ABT8S462_9BURK</name>
<feature type="transmembrane region" description="Helical" evidence="7">
    <location>
        <begin position="363"/>
        <end position="383"/>
    </location>
</feature>
<keyword evidence="2" id="KW-0813">Transport</keyword>
<feature type="transmembrane region" description="Helical" evidence="7">
    <location>
        <begin position="86"/>
        <end position="104"/>
    </location>
</feature>
<feature type="transmembrane region" description="Helical" evidence="7">
    <location>
        <begin position="416"/>
        <end position="436"/>
    </location>
</feature>
<evidence type="ECO:0000313" key="9">
    <source>
        <dbReference type="Proteomes" id="UP001169027"/>
    </source>
</evidence>
<evidence type="ECO:0000313" key="8">
    <source>
        <dbReference type="EMBL" id="MDO1533600.1"/>
    </source>
</evidence>
<dbReference type="Proteomes" id="UP001169027">
    <property type="component" value="Unassembled WGS sequence"/>
</dbReference>
<keyword evidence="5 7" id="KW-1133">Transmembrane helix</keyword>
<evidence type="ECO:0000256" key="3">
    <source>
        <dbReference type="ARBA" id="ARBA00022475"/>
    </source>
</evidence>
<dbReference type="PANTHER" id="PTHR30509">
    <property type="entry name" value="P-HYDROXYBENZOIC ACID EFFLUX PUMP SUBUNIT-RELATED"/>
    <property type="match status" value="1"/>
</dbReference>
<comment type="caution">
    <text evidence="8">The sequence shown here is derived from an EMBL/GenBank/DDBJ whole genome shotgun (WGS) entry which is preliminary data.</text>
</comment>
<dbReference type="Pfam" id="PF04632">
    <property type="entry name" value="FUSC"/>
    <property type="match status" value="1"/>
</dbReference>
<dbReference type="PANTHER" id="PTHR30509:SF9">
    <property type="entry name" value="MULTIDRUG RESISTANCE PROTEIN MDTO"/>
    <property type="match status" value="1"/>
</dbReference>
<dbReference type="RefSeq" id="WP_301810405.1">
    <property type="nucleotide sequence ID" value="NZ_JAUJZH010000009.1"/>
</dbReference>
<evidence type="ECO:0000256" key="4">
    <source>
        <dbReference type="ARBA" id="ARBA00022692"/>
    </source>
</evidence>
<dbReference type="InterPro" id="IPR006726">
    <property type="entry name" value="PHBA_efflux_AaeB/fusaric-R"/>
</dbReference>
<keyword evidence="4 7" id="KW-0812">Transmembrane</keyword>
<feature type="transmembrane region" description="Helical" evidence="7">
    <location>
        <begin position="492"/>
        <end position="517"/>
    </location>
</feature>
<feature type="transmembrane region" description="Helical" evidence="7">
    <location>
        <begin position="140"/>
        <end position="161"/>
    </location>
</feature>
<feature type="transmembrane region" description="Helical" evidence="7">
    <location>
        <begin position="111"/>
        <end position="128"/>
    </location>
</feature>
<evidence type="ECO:0000256" key="6">
    <source>
        <dbReference type="ARBA" id="ARBA00023136"/>
    </source>
</evidence>
<evidence type="ECO:0000256" key="2">
    <source>
        <dbReference type="ARBA" id="ARBA00022448"/>
    </source>
</evidence>